<dbReference type="RefSeq" id="WP_239265849.1">
    <property type="nucleotide sequence ID" value="NZ_JAKRCV010000064.1"/>
</dbReference>
<keyword evidence="2" id="KW-0812">Transmembrane</keyword>
<dbReference type="InterPro" id="IPR029045">
    <property type="entry name" value="ClpP/crotonase-like_dom_sf"/>
</dbReference>
<reference evidence="4 5" key="1">
    <citation type="submission" date="2022-02" db="EMBL/GenBank/DDBJ databases">
        <title>Uncovering new skin microbiome diversity through culturing and metagenomics.</title>
        <authorList>
            <person name="Conlan S."/>
            <person name="Deming C."/>
            <person name="Nisc Comparative Sequencing Program N."/>
            <person name="Segre J.A."/>
        </authorList>
    </citation>
    <scope>NUCLEOTIDE SEQUENCE [LARGE SCALE GENOMIC DNA]</scope>
    <source>
        <strain evidence="4 5">ACRQZ</strain>
    </source>
</reference>
<evidence type="ECO:0000313" key="5">
    <source>
        <dbReference type="Proteomes" id="UP001521931"/>
    </source>
</evidence>
<accession>A0ABS9Q5R0</accession>
<dbReference type="SMART" id="SM00245">
    <property type="entry name" value="TSPc"/>
    <property type="match status" value="1"/>
</dbReference>
<keyword evidence="2" id="KW-1133">Transmembrane helix</keyword>
<comment type="caution">
    <text evidence="4">The sequence shown here is derived from an EMBL/GenBank/DDBJ whole genome shotgun (WGS) entry which is preliminary data.</text>
</comment>
<feature type="domain" description="Tail specific protease" evidence="3">
    <location>
        <begin position="111"/>
        <end position="316"/>
    </location>
</feature>
<evidence type="ECO:0000256" key="1">
    <source>
        <dbReference type="SAM" id="MobiDB-lite"/>
    </source>
</evidence>
<dbReference type="SUPFAM" id="SSF52096">
    <property type="entry name" value="ClpP/crotonase"/>
    <property type="match status" value="1"/>
</dbReference>
<dbReference type="Gene3D" id="3.90.226.10">
    <property type="entry name" value="2-enoyl-CoA Hydratase, Chain A, domain 1"/>
    <property type="match status" value="1"/>
</dbReference>
<keyword evidence="2" id="KW-0472">Membrane</keyword>
<organism evidence="4 5">
    <name type="scientific">Arsenicicoccus bolidensis</name>
    <dbReference type="NCBI Taxonomy" id="229480"/>
    <lineage>
        <taxon>Bacteria</taxon>
        <taxon>Bacillati</taxon>
        <taxon>Actinomycetota</taxon>
        <taxon>Actinomycetes</taxon>
        <taxon>Micrococcales</taxon>
        <taxon>Intrasporangiaceae</taxon>
        <taxon>Arsenicicoccus</taxon>
    </lineage>
</organism>
<proteinExistence type="predicted"/>
<dbReference type="EMBL" id="JAKRCV010000064">
    <property type="protein sequence ID" value="MCG7323216.1"/>
    <property type="molecule type" value="Genomic_DNA"/>
</dbReference>
<dbReference type="Proteomes" id="UP001521931">
    <property type="component" value="Unassembled WGS sequence"/>
</dbReference>
<sequence>MAHTTPHPRRGRRVLIRLGASLLVVTLLVLLAIWQLGPRYGLYLVPPSPAAYADDALQKMNQGYYAQGPAWEAARAKAVRDTRDASSYADTLPALREAVAVAGGKHSTLFPEGESLSSVDKDRPLPTVKPSGAITTITVPKVSADDQGFQQRYAKTLTDGIAGADAATTCGWIVDARHNHGGDMRPMLAGLSPLLADGKIAGFVTRTGGTTDVAVAGGTIRVGGADAMSAESRPKSTKPVAVLQGPDNGSSGEVVVLAFKGAPGARSFGAPTAGYSSANQTVRLYDGTQMLLTTALDTDRHGKTYGGPIAPDQVAPVDTAHEAAQTWLQQRCR</sequence>
<gene>
    <name evidence="4" type="ORF">MHL29_15140</name>
</gene>
<evidence type="ECO:0000259" key="3">
    <source>
        <dbReference type="SMART" id="SM00245"/>
    </source>
</evidence>
<evidence type="ECO:0000256" key="2">
    <source>
        <dbReference type="SAM" id="Phobius"/>
    </source>
</evidence>
<dbReference type="Pfam" id="PF03572">
    <property type="entry name" value="Peptidase_S41"/>
    <property type="match status" value="1"/>
</dbReference>
<keyword evidence="5" id="KW-1185">Reference proteome</keyword>
<protein>
    <submittedName>
        <fullName evidence="4">S41 family peptidase</fullName>
    </submittedName>
</protein>
<name>A0ABS9Q5R0_9MICO</name>
<dbReference type="InterPro" id="IPR005151">
    <property type="entry name" value="Tail-specific_protease"/>
</dbReference>
<evidence type="ECO:0000313" key="4">
    <source>
        <dbReference type="EMBL" id="MCG7323216.1"/>
    </source>
</evidence>
<feature type="transmembrane region" description="Helical" evidence="2">
    <location>
        <begin position="14"/>
        <end position="34"/>
    </location>
</feature>
<feature type="region of interest" description="Disordered" evidence="1">
    <location>
        <begin position="226"/>
        <end position="246"/>
    </location>
</feature>